<proteinExistence type="predicted"/>
<accession>X0TEF2</accession>
<organism evidence="1">
    <name type="scientific">marine sediment metagenome</name>
    <dbReference type="NCBI Taxonomy" id="412755"/>
    <lineage>
        <taxon>unclassified sequences</taxon>
        <taxon>metagenomes</taxon>
        <taxon>ecological metagenomes</taxon>
    </lineage>
</organism>
<name>X0TEF2_9ZZZZ</name>
<gene>
    <name evidence="1" type="ORF">S01H1_08171</name>
</gene>
<sequence>ASLGAAGSTLWLMDATYASAATLTVAYGVKIISMCGGSTVDRTDAGSVFDFTHATGASVLEALTITGHDTAGTDYAIELSDTGGSLAIIDCIIGKAGDTNPTQILSSGATSALALNIFDSVIYGSNAHLGISWSHLNASSALNIVQTDIYSKVLINSPNVGVIDIKESRLHATGAGQELLITDADTVTIANSEIDGEIEQTDINGQTVLRECYVNDLIDIDAGAFYIYDSHITGIIDNDSVGLVQIYNSYVTGAVDSGAAGTMTLVNSFFEGAVSETVGAITTRGCSFPGGISSIATLTSKQFILPGTVFTIGTGGDYPATYAGITACIADANANDTLIFLDDAFTIATATIDVTKALRFKSLNGGTAITGTTGWALFTISHTSGNTRFEDFDFYSADTAATDHIFDFTTAGGSIFLDRCTIGQPGDTLAIEIDVADHANALVLIINDCAIGGDNAVAQS</sequence>
<feature type="non-terminal residue" evidence="1">
    <location>
        <position position="1"/>
    </location>
</feature>
<feature type="non-terminal residue" evidence="1">
    <location>
        <position position="460"/>
    </location>
</feature>
<evidence type="ECO:0000313" key="1">
    <source>
        <dbReference type="EMBL" id="GAF74430.1"/>
    </source>
</evidence>
<evidence type="ECO:0008006" key="2">
    <source>
        <dbReference type="Google" id="ProtNLM"/>
    </source>
</evidence>
<dbReference type="AlphaFoldDB" id="X0TEF2"/>
<comment type="caution">
    <text evidence="1">The sequence shown here is derived from an EMBL/GenBank/DDBJ whole genome shotgun (WGS) entry which is preliminary data.</text>
</comment>
<dbReference type="EMBL" id="BARS01004193">
    <property type="protein sequence ID" value="GAF74430.1"/>
    <property type="molecule type" value="Genomic_DNA"/>
</dbReference>
<protein>
    <recommendedName>
        <fullName evidence="2">Right handed beta helix domain-containing protein</fullName>
    </recommendedName>
</protein>
<reference evidence="1" key="1">
    <citation type="journal article" date="2014" name="Front. Microbiol.">
        <title>High frequency of phylogenetically diverse reductive dehalogenase-homologous genes in deep subseafloor sedimentary metagenomes.</title>
        <authorList>
            <person name="Kawai M."/>
            <person name="Futagami T."/>
            <person name="Toyoda A."/>
            <person name="Takaki Y."/>
            <person name="Nishi S."/>
            <person name="Hori S."/>
            <person name="Arai W."/>
            <person name="Tsubouchi T."/>
            <person name="Morono Y."/>
            <person name="Uchiyama I."/>
            <person name="Ito T."/>
            <person name="Fujiyama A."/>
            <person name="Inagaki F."/>
            <person name="Takami H."/>
        </authorList>
    </citation>
    <scope>NUCLEOTIDE SEQUENCE</scope>
    <source>
        <strain evidence="1">Expedition CK06-06</strain>
    </source>
</reference>